<evidence type="ECO:0000313" key="2">
    <source>
        <dbReference type="Proteomes" id="UP000198418"/>
    </source>
</evidence>
<sequence length="69" mass="7755">MSGEAWTDALENELTFQRILARHAYWRDNPPPAALLAAMAAGQGVWRPRKQQEPDSMSALRALFPSGRF</sequence>
<dbReference type="EMBL" id="FYDG01000001">
    <property type="protein sequence ID" value="SNB60110.1"/>
    <property type="molecule type" value="Genomic_DNA"/>
</dbReference>
<dbReference type="RefSeq" id="WP_088519171.1">
    <property type="nucleotide sequence ID" value="NZ_FYDG01000001.1"/>
</dbReference>
<dbReference type="Proteomes" id="UP000198418">
    <property type="component" value="Unassembled WGS sequence"/>
</dbReference>
<organism evidence="1 2">
    <name type="scientific">Rhodoblastus acidophilus</name>
    <name type="common">Rhodopseudomonas acidophila</name>
    <dbReference type="NCBI Taxonomy" id="1074"/>
    <lineage>
        <taxon>Bacteria</taxon>
        <taxon>Pseudomonadati</taxon>
        <taxon>Pseudomonadota</taxon>
        <taxon>Alphaproteobacteria</taxon>
        <taxon>Hyphomicrobiales</taxon>
        <taxon>Rhodoblastaceae</taxon>
        <taxon>Rhodoblastus</taxon>
    </lineage>
</organism>
<protein>
    <submittedName>
        <fullName evidence="1">Uncharacterized protein</fullName>
    </submittedName>
</protein>
<proteinExistence type="predicted"/>
<name>A0A212QL42_RHOAC</name>
<reference evidence="2" key="1">
    <citation type="submission" date="2017-06" db="EMBL/GenBank/DDBJ databases">
        <authorList>
            <person name="Varghese N."/>
            <person name="Submissions S."/>
        </authorList>
    </citation>
    <scope>NUCLEOTIDE SEQUENCE [LARGE SCALE GENOMIC DNA]</scope>
    <source>
        <strain evidence="2">DSM 137</strain>
    </source>
</reference>
<gene>
    <name evidence="1" type="ORF">SAMN06265338_101733</name>
</gene>
<accession>A0A212QL42</accession>
<evidence type="ECO:0000313" key="1">
    <source>
        <dbReference type="EMBL" id="SNB60110.1"/>
    </source>
</evidence>
<dbReference type="AlphaFoldDB" id="A0A212QL42"/>
<keyword evidence="2" id="KW-1185">Reference proteome</keyword>